<name>A0A345UN36_9BACT</name>
<dbReference type="PANTHER" id="PTHR12110">
    <property type="entry name" value="HYDROXYPYRUVATE ISOMERASE"/>
    <property type="match status" value="1"/>
</dbReference>
<sequence>MKPTNRRSFLKTAALLGTGLMVAPQLACSRPDSESTGSAASPAETLPFGIQLWTLREAFPADPRGVLRMLSELGYRQIETFEGPQGMYWGMGHTEMQSYIQSLGMKLVAGHCNIMEDFERKAAEAAEIGMSYLVSPFIGRQGSIDDYKRYAEIFNERGEICRREGIRFAYHNHEYTFDETFDGQLPQEVLMRDTDPDLVSFEIDIYWVVTGGADPLYWIENHPGRFTLCHVKDRADVAPDVLRASTVLGTGTVDFKTLLPAAKENGMEYFFVEQEEYDGTTPTDAVRKNAEFMRSLELFS</sequence>
<dbReference type="PANTHER" id="PTHR12110:SF41">
    <property type="entry name" value="INOSOSE DEHYDRATASE"/>
    <property type="match status" value="1"/>
</dbReference>
<dbReference type="InterPro" id="IPR006311">
    <property type="entry name" value="TAT_signal"/>
</dbReference>
<evidence type="ECO:0000259" key="2">
    <source>
        <dbReference type="Pfam" id="PF01261"/>
    </source>
</evidence>
<organism evidence="3 4">
    <name type="scientific">Cyclonatronum proteinivorum</name>
    <dbReference type="NCBI Taxonomy" id="1457365"/>
    <lineage>
        <taxon>Bacteria</taxon>
        <taxon>Pseudomonadati</taxon>
        <taxon>Balneolota</taxon>
        <taxon>Balneolia</taxon>
        <taxon>Balneolales</taxon>
        <taxon>Cyclonatronaceae</taxon>
        <taxon>Cyclonatronum</taxon>
    </lineage>
</organism>
<dbReference type="GO" id="GO:0016853">
    <property type="term" value="F:isomerase activity"/>
    <property type="evidence" value="ECO:0007669"/>
    <property type="project" value="UniProtKB-KW"/>
</dbReference>
<proteinExistence type="predicted"/>
<keyword evidence="1" id="KW-0732">Signal</keyword>
<protein>
    <submittedName>
        <fullName evidence="3">Sugar phosphate isomerase/epimerase</fullName>
    </submittedName>
</protein>
<dbReference type="Pfam" id="PF01261">
    <property type="entry name" value="AP_endonuc_2"/>
    <property type="match status" value="1"/>
</dbReference>
<evidence type="ECO:0000256" key="1">
    <source>
        <dbReference type="SAM" id="SignalP"/>
    </source>
</evidence>
<dbReference type="KEGG" id="cprv:CYPRO_2646"/>
<keyword evidence="3" id="KW-0413">Isomerase</keyword>
<evidence type="ECO:0000313" key="3">
    <source>
        <dbReference type="EMBL" id="AXJ01888.1"/>
    </source>
</evidence>
<keyword evidence="4" id="KW-1185">Reference proteome</keyword>
<dbReference type="InterPro" id="IPR036237">
    <property type="entry name" value="Xyl_isomerase-like_sf"/>
</dbReference>
<reference evidence="3 4" key="1">
    <citation type="submission" date="2018-03" db="EMBL/GenBank/DDBJ databases">
        <title>Phenotypic and genomic properties of Cyclonatronum proteinivorum gen. nov., sp. nov., a haloalkaliphilic bacteroidete from soda lakes possessing Na+-translocating rhodopsin.</title>
        <authorList>
            <person name="Toshchakov S.V."/>
            <person name="Korzhenkov A."/>
            <person name="Samarov N.I."/>
            <person name="Kublanov I.V."/>
            <person name="Muntyan M.S."/>
            <person name="Sorokin D.Y."/>
        </authorList>
    </citation>
    <scope>NUCLEOTIDE SEQUENCE [LARGE SCALE GENOMIC DNA]</scope>
    <source>
        <strain evidence="3 4">Omega</strain>
    </source>
</reference>
<feature type="domain" description="Xylose isomerase-like TIM barrel" evidence="2">
    <location>
        <begin position="71"/>
        <end position="295"/>
    </location>
</feature>
<dbReference type="EMBL" id="CP027806">
    <property type="protein sequence ID" value="AXJ01888.1"/>
    <property type="molecule type" value="Genomic_DNA"/>
</dbReference>
<accession>A0A345UN36</accession>
<dbReference type="PROSITE" id="PS51318">
    <property type="entry name" value="TAT"/>
    <property type="match status" value="1"/>
</dbReference>
<gene>
    <name evidence="3" type="ORF">CYPRO_2646</name>
</gene>
<dbReference type="Proteomes" id="UP000254808">
    <property type="component" value="Chromosome"/>
</dbReference>
<evidence type="ECO:0000313" key="4">
    <source>
        <dbReference type="Proteomes" id="UP000254808"/>
    </source>
</evidence>
<dbReference type="RefSeq" id="WP_164682778.1">
    <property type="nucleotide sequence ID" value="NZ_CP027806.1"/>
</dbReference>
<dbReference type="AlphaFoldDB" id="A0A345UN36"/>
<dbReference type="InterPro" id="IPR013022">
    <property type="entry name" value="Xyl_isomerase-like_TIM-brl"/>
</dbReference>
<dbReference type="Gene3D" id="3.20.20.150">
    <property type="entry name" value="Divalent-metal-dependent TIM barrel enzymes"/>
    <property type="match status" value="1"/>
</dbReference>
<dbReference type="InterPro" id="IPR050312">
    <property type="entry name" value="IolE/XylAMocC-like"/>
</dbReference>
<dbReference type="SUPFAM" id="SSF51658">
    <property type="entry name" value="Xylose isomerase-like"/>
    <property type="match status" value="1"/>
</dbReference>
<feature type="chain" id="PRO_5017079045" evidence="1">
    <location>
        <begin position="28"/>
        <end position="300"/>
    </location>
</feature>
<feature type="signal peptide" evidence="1">
    <location>
        <begin position="1"/>
        <end position="27"/>
    </location>
</feature>